<dbReference type="InterPro" id="IPR001466">
    <property type="entry name" value="Beta-lactam-related"/>
</dbReference>
<dbReference type="Gene3D" id="3.40.710.10">
    <property type="entry name" value="DD-peptidase/beta-lactamase superfamily"/>
    <property type="match status" value="1"/>
</dbReference>
<dbReference type="InterPro" id="IPR001119">
    <property type="entry name" value="SLH_dom"/>
</dbReference>
<keyword evidence="1" id="KW-0732">Signal</keyword>
<dbReference type="Pfam" id="PF00395">
    <property type="entry name" value="SLH"/>
    <property type="match status" value="2"/>
</dbReference>
<proteinExistence type="predicted"/>
<dbReference type="Proteomes" id="UP001077662">
    <property type="component" value="Unassembled WGS sequence"/>
</dbReference>
<dbReference type="RefSeq" id="WP_258434336.1">
    <property type="nucleotide sequence ID" value="NZ_JANSGW010000027.1"/>
</dbReference>
<sequence>MRKKRTNNVNIAILSTSLTLFSLLIINGGSDASAASLAVGGEVMAVKKTPAASATPAGPIDPKEVEAFADKYFGESLQKFNVPGAMFVVVTNGKVVLSKGYGFADKENKIPVDQTTVFRIGSISKTFTAAAVMQLVDQGKIKLHQDVQGYLGEVKIPNKTGKPLTMDHLLTHTSGFDFPYEKDMDASPDFLRKDTSIKDFLLDRMPNVVLTPGEAYQYDDFAYALAGYAVQNVTGMPFHQYMKEKMFKPLGMNSSHFLVTPELASRLATAYDPNGDPYPDYGIYPTDMPQGGMLSTGKDMATFMTMLLQKGKFGGKQIISEKSTQLMNTYEVKAHPTIPIATYGFEGLLNELANDQHVVGKGGNIPGFATWTWLLPEQNTGIFVVYNNDSELRLDLFHTFMDHYYPKTVKNPKTLPLNEKQATRYVGLYKDLHTPRLVTKISYVAGQLIAQDKFSTGRTTLKMIDPLLFEDESGQKVAFRENRDGSIAYMYSSSKDPIAYSQKMQAKKPFTDVPNESKYKSSIEKLHVLGIVNERTEIENHFYPKDQMTRAEFVSTLVRAVGYAPSNMKTGFTDIENNSAVKDIQAAAEHHLLNEESGDRFEPDRPITREEMAIILTRLHLPWQSGDKIQLAGQTDESALKAVRTLVASGVIDPDTIKNPDSSVDFRSKELLLHQEACYLIDKALFVP</sequence>
<dbReference type="PANTHER" id="PTHR46825">
    <property type="entry name" value="D-ALANYL-D-ALANINE-CARBOXYPEPTIDASE/ENDOPEPTIDASE AMPH"/>
    <property type="match status" value="1"/>
</dbReference>
<feature type="domain" description="SLH" evidence="2">
    <location>
        <begin position="506"/>
        <end position="571"/>
    </location>
</feature>
<dbReference type="Pfam" id="PF00144">
    <property type="entry name" value="Beta-lactamase"/>
    <property type="match status" value="1"/>
</dbReference>
<name>A0AAP3DJ24_BRELA</name>
<dbReference type="InterPro" id="IPR050491">
    <property type="entry name" value="AmpC-like"/>
</dbReference>
<evidence type="ECO:0000313" key="3">
    <source>
        <dbReference type="EMBL" id="MCZ0808978.1"/>
    </source>
</evidence>
<evidence type="ECO:0000313" key="4">
    <source>
        <dbReference type="Proteomes" id="UP001077662"/>
    </source>
</evidence>
<dbReference type="SUPFAM" id="SSF56601">
    <property type="entry name" value="beta-lactamase/transpeptidase-like"/>
    <property type="match status" value="1"/>
</dbReference>
<feature type="domain" description="SLH" evidence="2">
    <location>
        <begin position="572"/>
        <end position="630"/>
    </location>
</feature>
<dbReference type="EMBL" id="JAPTNE010000027">
    <property type="protein sequence ID" value="MCZ0808978.1"/>
    <property type="molecule type" value="Genomic_DNA"/>
</dbReference>
<reference evidence="3" key="1">
    <citation type="submission" date="2022-09" db="EMBL/GenBank/DDBJ databases">
        <title>Genome analysis and characterization of larvicidal activity of Brevibacillus strains.</title>
        <authorList>
            <person name="Patrusheva E.V."/>
            <person name="Izotova A.O."/>
            <person name="Toshchakov S.V."/>
            <person name="Sineoky S.P."/>
        </authorList>
    </citation>
    <scope>NUCLEOTIDE SEQUENCE</scope>
    <source>
        <strain evidence="3">VKPM_B-13247</strain>
    </source>
</reference>
<feature type="signal peptide" evidence="1">
    <location>
        <begin position="1"/>
        <end position="34"/>
    </location>
</feature>
<evidence type="ECO:0000259" key="2">
    <source>
        <dbReference type="PROSITE" id="PS51272"/>
    </source>
</evidence>
<organism evidence="3 4">
    <name type="scientific">Brevibacillus laterosporus</name>
    <name type="common">Bacillus laterosporus</name>
    <dbReference type="NCBI Taxonomy" id="1465"/>
    <lineage>
        <taxon>Bacteria</taxon>
        <taxon>Bacillati</taxon>
        <taxon>Bacillota</taxon>
        <taxon>Bacilli</taxon>
        <taxon>Bacillales</taxon>
        <taxon>Paenibacillaceae</taxon>
        <taxon>Brevibacillus</taxon>
    </lineage>
</organism>
<evidence type="ECO:0000256" key="1">
    <source>
        <dbReference type="SAM" id="SignalP"/>
    </source>
</evidence>
<comment type="caution">
    <text evidence="3">The sequence shown here is derived from an EMBL/GenBank/DDBJ whole genome shotgun (WGS) entry which is preliminary data.</text>
</comment>
<dbReference type="AlphaFoldDB" id="A0AAP3DJ24"/>
<feature type="chain" id="PRO_5042960063" evidence="1">
    <location>
        <begin position="35"/>
        <end position="688"/>
    </location>
</feature>
<dbReference type="PROSITE" id="PS51272">
    <property type="entry name" value="SLH"/>
    <property type="match status" value="2"/>
</dbReference>
<dbReference type="PANTHER" id="PTHR46825:SF9">
    <property type="entry name" value="BETA-LACTAMASE-RELATED DOMAIN-CONTAINING PROTEIN"/>
    <property type="match status" value="1"/>
</dbReference>
<gene>
    <name evidence="3" type="ORF">O0554_19000</name>
</gene>
<accession>A0AAP3DJ24</accession>
<protein>
    <submittedName>
        <fullName evidence="3">Beta-lactamase family protein</fullName>
    </submittedName>
</protein>
<dbReference type="InterPro" id="IPR012338">
    <property type="entry name" value="Beta-lactam/transpept-like"/>
</dbReference>